<protein>
    <submittedName>
        <fullName evidence="3">Uncharacterized protein</fullName>
    </submittedName>
</protein>
<dbReference type="RefSeq" id="WP_212526830.1">
    <property type="nucleotide sequence ID" value="NZ_JAGSOG010000009.1"/>
</dbReference>
<feature type="compositionally biased region" description="Low complexity" evidence="1">
    <location>
        <begin position="109"/>
        <end position="138"/>
    </location>
</feature>
<feature type="transmembrane region" description="Helical" evidence="2">
    <location>
        <begin position="46"/>
        <end position="66"/>
    </location>
</feature>
<accession>A0A941EJD2</accession>
<dbReference type="EMBL" id="JAGSOG010000009">
    <property type="protein sequence ID" value="MBR7832296.1"/>
    <property type="molecule type" value="Genomic_DNA"/>
</dbReference>
<dbReference type="AlphaFoldDB" id="A0A941EJD2"/>
<sequence length="304" mass="30331">MSIPNEEEGFAAALHQTAATMPVPNPEFLYEGAVRRGRTIRRRRQVGAGAGAAFALCAAVTLAFTLPGFDSGGRALSVAATVSPSTGPSEAVTAAASPVPSMATASAQPGSPSPSTVASGSASASASASPSVNPSTTGAAGATGVTAAQLLQDFEGMLPSGAVVLQRGGDGGPSATTPAKDLVSGLWDTQIEVTLQSPGNGSYVIFSLYDGAWAHSCATAENRTGVSGSCTTTSVAGGSLYTMTQSGTSGMNPGVWYVWLSPSGYCTELSISDKSTADFQLTLTQVEGILTASTWGPLAPRLAG</sequence>
<proteinExistence type="predicted"/>
<gene>
    <name evidence="3" type="ORF">KDL01_03445</name>
</gene>
<keyword evidence="2" id="KW-1133">Transmembrane helix</keyword>
<dbReference type="Proteomes" id="UP000675781">
    <property type="component" value="Unassembled WGS sequence"/>
</dbReference>
<comment type="caution">
    <text evidence="3">The sequence shown here is derived from an EMBL/GenBank/DDBJ whole genome shotgun (WGS) entry which is preliminary data.</text>
</comment>
<evidence type="ECO:0000256" key="1">
    <source>
        <dbReference type="SAM" id="MobiDB-lite"/>
    </source>
</evidence>
<keyword evidence="2" id="KW-0472">Membrane</keyword>
<evidence type="ECO:0000256" key="2">
    <source>
        <dbReference type="SAM" id="Phobius"/>
    </source>
</evidence>
<organism evidence="3 4">
    <name type="scientific">Actinospica durhamensis</name>
    <dbReference type="NCBI Taxonomy" id="1508375"/>
    <lineage>
        <taxon>Bacteria</taxon>
        <taxon>Bacillati</taxon>
        <taxon>Actinomycetota</taxon>
        <taxon>Actinomycetes</taxon>
        <taxon>Catenulisporales</taxon>
        <taxon>Actinospicaceae</taxon>
        <taxon>Actinospica</taxon>
    </lineage>
</organism>
<keyword evidence="4" id="KW-1185">Reference proteome</keyword>
<keyword evidence="2" id="KW-0812">Transmembrane</keyword>
<evidence type="ECO:0000313" key="3">
    <source>
        <dbReference type="EMBL" id="MBR7832296.1"/>
    </source>
</evidence>
<evidence type="ECO:0000313" key="4">
    <source>
        <dbReference type="Proteomes" id="UP000675781"/>
    </source>
</evidence>
<name>A0A941EJD2_9ACTN</name>
<feature type="region of interest" description="Disordered" evidence="1">
    <location>
        <begin position="81"/>
        <end position="138"/>
    </location>
</feature>
<reference evidence="3" key="1">
    <citation type="submission" date="2021-04" db="EMBL/GenBank/DDBJ databases">
        <title>Genome based classification of Actinospica acidithermotolerans sp. nov., an actinobacterium isolated from an Indonesian hot spring.</title>
        <authorList>
            <person name="Kusuma A.B."/>
            <person name="Putra K.E."/>
            <person name="Nafisah S."/>
            <person name="Loh J."/>
            <person name="Nouioui I."/>
            <person name="Goodfellow M."/>
        </authorList>
    </citation>
    <scope>NUCLEOTIDE SEQUENCE</scope>
    <source>
        <strain evidence="3">CSCA 57</strain>
    </source>
</reference>